<evidence type="ECO:0000313" key="1">
    <source>
        <dbReference type="EMBL" id="RHW25274.1"/>
    </source>
</evidence>
<reference evidence="1 2" key="1">
    <citation type="submission" date="2018-09" db="EMBL/GenBank/DDBJ databases">
        <title>Genome sequencing of Nocardioides immobilis CCTCC AB 2017083 for comparison to Nocardioides silvaticus.</title>
        <authorList>
            <person name="Li C."/>
            <person name="Wang G."/>
        </authorList>
    </citation>
    <scope>NUCLEOTIDE SEQUENCE [LARGE SCALE GENOMIC DNA]</scope>
    <source>
        <strain evidence="1 2">CCTCC AB 2017083</strain>
    </source>
</reference>
<dbReference type="EMBL" id="QXGH01000025">
    <property type="protein sequence ID" value="RHW25274.1"/>
    <property type="molecule type" value="Genomic_DNA"/>
</dbReference>
<accession>A0A417XXK6</accession>
<protein>
    <submittedName>
        <fullName evidence="1">Uncharacterized protein</fullName>
    </submittedName>
</protein>
<evidence type="ECO:0000313" key="2">
    <source>
        <dbReference type="Proteomes" id="UP000283644"/>
    </source>
</evidence>
<comment type="caution">
    <text evidence="1">The sequence shown here is derived from an EMBL/GenBank/DDBJ whole genome shotgun (WGS) entry which is preliminary data.</text>
</comment>
<name>A0A417XXK6_9ACTN</name>
<sequence>MSNSTTTVLNVKSDVSLDELQRAIAVAVDVAGCPGCGLNGFDLKFQIDPRVRWQTILDKLPDLVRDIDVVVNPAFDQSFGRTIGR</sequence>
<dbReference type="AlphaFoldDB" id="A0A417XXK6"/>
<keyword evidence="2" id="KW-1185">Reference proteome</keyword>
<organism evidence="1 2">
    <name type="scientific">Nocardioides immobilis</name>
    <dbReference type="NCBI Taxonomy" id="2049295"/>
    <lineage>
        <taxon>Bacteria</taxon>
        <taxon>Bacillati</taxon>
        <taxon>Actinomycetota</taxon>
        <taxon>Actinomycetes</taxon>
        <taxon>Propionibacteriales</taxon>
        <taxon>Nocardioidaceae</taxon>
        <taxon>Nocardioides</taxon>
    </lineage>
</organism>
<dbReference type="RefSeq" id="WP_118927058.1">
    <property type="nucleotide sequence ID" value="NZ_QXGH01000025.1"/>
</dbReference>
<dbReference type="OrthoDB" id="5703937at2"/>
<dbReference type="Proteomes" id="UP000283644">
    <property type="component" value="Unassembled WGS sequence"/>
</dbReference>
<gene>
    <name evidence="1" type="ORF">D0Z08_20145</name>
</gene>
<proteinExistence type="predicted"/>